<name>A0A7I9UXD4_9ACTN</name>
<feature type="binding site" evidence="6">
    <location>
        <position position="85"/>
    </location>
    <ligand>
        <name>Fe cation</name>
        <dbReference type="ChEBI" id="CHEBI:24875"/>
    </ligand>
</feature>
<evidence type="ECO:0000256" key="2">
    <source>
        <dbReference type="ARBA" id="ARBA00022723"/>
    </source>
</evidence>
<dbReference type="Gene3D" id="3.90.45.10">
    <property type="entry name" value="Peptide deformylase"/>
    <property type="match status" value="1"/>
</dbReference>
<dbReference type="PANTHER" id="PTHR10458:SF2">
    <property type="entry name" value="PEPTIDE DEFORMYLASE, MITOCHONDRIAL"/>
    <property type="match status" value="1"/>
</dbReference>
<protein>
    <recommendedName>
        <fullName evidence="6">Peptide deformylase</fullName>
        <shortName evidence="6">PDF</shortName>
        <ecNumber evidence="6">3.5.1.88</ecNumber>
    </recommendedName>
    <alternativeName>
        <fullName evidence="6">Polypeptide deformylase</fullName>
    </alternativeName>
</protein>
<evidence type="ECO:0000256" key="6">
    <source>
        <dbReference type="HAMAP-Rule" id="MF_00163"/>
    </source>
</evidence>
<dbReference type="NCBIfam" id="TIGR00079">
    <property type="entry name" value="pept_deformyl"/>
    <property type="match status" value="1"/>
</dbReference>
<evidence type="ECO:0000313" key="8">
    <source>
        <dbReference type="Proteomes" id="UP000444980"/>
    </source>
</evidence>
<dbReference type="Pfam" id="PF01327">
    <property type="entry name" value="Pep_deformylase"/>
    <property type="match status" value="1"/>
</dbReference>
<dbReference type="AlphaFoldDB" id="A0A7I9UXD4"/>
<evidence type="ECO:0000256" key="5">
    <source>
        <dbReference type="ARBA" id="ARBA00023004"/>
    </source>
</evidence>
<dbReference type="SUPFAM" id="SSF56420">
    <property type="entry name" value="Peptide deformylase"/>
    <property type="match status" value="1"/>
</dbReference>
<dbReference type="NCBIfam" id="NF001159">
    <property type="entry name" value="PRK00150.1-3"/>
    <property type="match status" value="1"/>
</dbReference>
<evidence type="ECO:0000256" key="1">
    <source>
        <dbReference type="ARBA" id="ARBA00010759"/>
    </source>
</evidence>
<comment type="cofactor">
    <cofactor evidence="6">
        <name>Fe(2+)</name>
        <dbReference type="ChEBI" id="CHEBI:29033"/>
    </cofactor>
    <text evidence="6">Binds 1 Fe(2+) ion.</text>
</comment>
<evidence type="ECO:0000256" key="4">
    <source>
        <dbReference type="ARBA" id="ARBA00022917"/>
    </source>
</evidence>
<keyword evidence="2 6" id="KW-0479">Metal-binding</keyword>
<feature type="active site" evidence="6">
    <location>
        <position position="128"/>
    </location>
</feature>
<reference evidence="8" key="1">
    <citation type="submission" date="2019-06" db="EMBL/GenBank/DDBJ databases">
        <title>Gordonia isolated from sludge of a wastewater treatment plant.</title>
        <authorList>
            <person name="Tamura T."/>
            <person name="Aoyama K."/>
            <person name="Kang Y."/>
            <person name="Saito S."/>
            <person name="Akiyama N."/>
            <person name="Yazawa K."/>
            <person name="Gonoi T."/>
            <person name="Mikami Y."/>
        </authorList>
    </citation>
    <scope>NUCLEOTIDE SEQUENCE [LARGE SCALE GENOMIC DNA]</scope>
    <source>
        <strain evidence="8">NBRC 107697</strain>
    </source>
</reference>
<dbReference type="PANTHER" id="PTHR10458">
    <property type="entry name" value="PEPTIDE DEFORMYLASE"/>
    <property type="match status" value="1"/>
</dbReference>
<feature type="binding site" evidence="6">
    <location>
        <position position="127"/>
    </location>
    <ligand>
        <name>Fe cation</name>
        <dbReference type="ChEBI" id="CHEBI:24875"/>
    </ligand>
</feature>
<feature type="binding site" evidence="6">
    <location>
        <position position="131"/>
    </location>
    <ligand>
        <name>Fe cation</name>
        <dbReference type="ChEBI" id="CHEBI:24875"/>
    </ligand>
</feature>
<dbReference type="PRINTS" id="PR01576">
    <property type="entry name" value="PDEFORMYLASE"/>
</dbReference>
<accession>A0A7I9UXD4</accession>
<comment type="function">
    <text evidence="6">Removes the formyl group from the N-terminal Met of newly synthesized proteins. Requires at least a dipeptide for an efficient rate of reaction. N-terminal L-methionine is a prerequisite for activity but the enzyme has broad specificity at other positions.</text>
</comment>
<keyword evidence="4 6" id="KW-0648">Protein biosynthesis</keyword>
<dbReference type="GO" id="GO:0006412">
    <property type="term" value="P:translation"/>
    <property type="evidence" value="ECO:0007669"/>
    <property type="project" value="UniProtKB-UniRule"/>
</dbReference>
<dbReference type="GO" id="GO:0046872">
    <property type="term" value="F:metal ion binding"/>
    <property type="evidence" value="ECO:0007669"/>
    <property type="project" value="UniProtKB-KW"/>
</dbReference>
<comment type="caution">
    <text evidence="7">The sequence shown here is derived from an EMBL/GenBank/DDBJ whole genome shotgun (WGS) entry which is preliminary data.</text>
</comment>
<gene>
    <name evidence="6" type="primary">def</name>
    <name evidence="7" type="ORF">nbrc107697_16310</name>
</gene>
<keyword evidence="5 6" id="KW-0408">Iron</keyword>
<evidence type="ECO:0000313" key="7">
    <source>
        <dbReference type="EMBL" id="GED97592.1"/>
    </source>
</evidence>
<dbReference type="CDD" id="cd00487">
    <property type="entry name" value="Pep_deformylase"/>
    <property type="match status" value="1"/>
</dbReference>
<dbReference type="InterPro" id="IPR023635">
    <property type="entry name" value="Peptide_deformylase"/>
</dbReference>
<keyword evidence="8" id="KW-1185">Reference proteome</keyword>
<dbReference type="PIRSF" id="PIRSF004749">
    <property type="entry name" value="Pep_def"/>
    <property type="match status" value="1"/>
</dbReference>
<evidence type="ECO:0000256" key="3">
    <source>
        <dbReference type="ARBA" id="ARBA00022801"/>
    </source>
</evidence>
<dbReference type="Proteomes" id="UP000444980">
    <property type="component" value="Unassembled WGS sequence"/>
</dbReference>
<proteinExistence type="inferred from homology"/>
<comment type="similarity">
    <text evidence="1 6">Belongs to the polypeptide deformylase family.</text>
</comment>
<comment type="catalytic activity">
    <reaction evidence="6">
        <text>N-terminal N-formyl-L-methionyl-[peptide] + H2O = N-terminal L-methionyl-[peptide] + formate</text>
        <dbReference type="Rhea" id="RHEA:24420"/>
        <dbReference type="Rhea" id="RHEA-COMP:10639"/>
        <dbReference type="Rhea" id="RHEA-COMP:10640"/>
        <dbReference type="ChEBI" id="CHEBI:15377"/>
        <dbReference type="ChEBI" id="CHEBI:15740"/>
        <dbReference type="ChEBI" id="CHEBI:49298"/>
        <dbReference type="ChEBI" id="CHEBI:64731"/>
        <dbReference type="EC" id="3.5.1.88"/>
    </reaction>
</comment>
<dbReference type="HAMAP" id="MF_00163">
    <property type="entry name" value="Pep_deformylase"/>
    <property type="match status" value="1"/>
</dbReference>
<sequence length="166" mass="18112">MLHSPARQVADFGSDLQDLLADMFATNTAANGAGLAAAQIGTDLAVFVYDCTDETGVRRTGVVCNPVIQVDQGQGRILVELDEGCLSLPGAYAELARPEFSICRGQDQYGDPVEITAGGTLGRCLQHETDHINGMVFGDRLSRRRRKQLYQDHRDVADEYPDDWPA</sequence>
<dbReference type="GO" id="GO:0042586">
    <property type="term" value="F:peptide deformylase activity"/>
    <property type="evidence" value="ECO:0007669"/>
    <property type="project" value="UniProtKB-UniRule"/>
</dbReference>
<organism evidence="7 8">
    <name type="scientific">Gordonia crocea</name>
    <dbReference type="NCBI Taxonomy" id="589162"/>
    <lineage>
        <taxon>Bacteria</taxon>
        <taxon>Bacillati</taxon>
        <taxon>Actinomycetota</taxon>
        <taxon>Actinomycetes</taxon>
        <taxon>Mycobacteriales</taxon>
        <taxon>Gordoniaceae</taxon>
        <taxon>Gordonia</taxon>
    </lineage>
</organism>
<keyword evidence="3 6" id="KW-0378">Hydrolase</keyword>
<dbReference type="EMBL" id="BJOU01000001">
    <property type="protein sequence ID" value="GED97592.1"/>
    <property type="molecule type" value="Genomic_DNA"/>
</dbReference>
<dbReference type="EC" id="3.5.1.88" evidence="6"/>
<dbReference type="InterPro" id="IPR036821">
    <property type="entry name" value="Peptide_deformylase_sf"/>
</dbReference>